<feature type="non-terminal residue" evidence="2">
    <location>
        <position position="1"/>
    </location>
</feature>
<dbReference type="Gene3D" id="1.10.10.10">
    <property type="entry name" value="Winged helix-like DNA-binding domain superfamily/Winged helix DNA-binding domain"/>
    <property type="match status" value="1"/>
</dbReference>
<evidence type="ECO:0008006" key="4">
    <source>
        <dbReference type="Google" id="ProtNLM"/>
    </source>
</evidence>
<dbReference type="GO" id="GO:0005634">
    <property type="term" value="C:nucleus"/>
    <property type="evidence" value="ECO:0007669"/>
    <property type="project" value="UniProtKB-SubCell"/>
</dbReference>
<evidence type="ECO:0000313" key="2">
    <source>
        <dbReference type="EMBL" id="KIH42797.1"/>
    </source>
</evidence>
<dbReference type="OrthoDB" id="5865845at2759"/>
<comment type="subcellular location">
    <subcellularLocation>
        <location evidence="1">Nucleus</location>
    </subcellularLocation>
</comment>
<dbReference type="AlphaFoldDB" id="A0A0C2BZJ5"/>
<name>A0A0C2BZJ5_9BILA</name>
<dbReference type="Proteomes" id="UP000054047">
    <property type="component" value="Unassembled WGS sequence"/>
</dbReference>
<evidence type="ECO:0000256" key="1">
    <source>
        <dbReference type="ARBA" id="ARBA00004123"/>
    </source>
</evidence>
<evidence type="ECO:0000313" key="3">
    <source>
        <dbReference type="Proteomes" id="UP000054047"/>
    </source>
</evidence>
<dbReference type="InterPro" id="IPR036388">
    <property type="entry name" value="WH-like_DNA-bd_sf"/>
</dbReference>
<dbReference type="EMBL" id="KN792566">
    <property type="protein sequence ID" value="KIH42797.1"/>
    <property type="molecule type" value="Genomic_DNA"/>
</dbReference>
<accession>A0A0C2BZJ5</accession>
<sequence>GKKGVFQAMAKVCPCRDAIARFAESGKKSSAVVSRLGIPLRSVQKVVKQWKEEGHVQPKPRSGRKRTVNIRRMRRIIKRLTEKMI</sequence>
<keyword evidence="3" id="KW-1185">Reference proteome</keyword>
<dbReference type="InterPro" id="IPR009057">
    <property type="entry name" value="Homeodomain-like_sf"/>
</dbReference>
<dbReference type="Pfam" id="PF13384">
    <property type="entry name" value="HTH_23"/>
    <property type="match status" value="1"/>
</dbReference>
<gene>
    <name evidence="2" type="ORF">ANCDUO_27214</name>
</gene>
<organism evidence="2 3">
    <name type="scientific">Ancylostoma duodenale</name>
    <dbReference type="NCBI Taxonomy" id="51022"/>
    <lineage>
        <taxon>Eukaryota</taxon>
        <taxon>Metazoa</taxon>
        <taxon>Ecdysozoa</taxon>
        <taxon>Nematoda</taxon>
        <taxon>Chromadorea</taxon>
        <taxon>Rhabditida</taxon>
        <taxon>Rhabditina</taxon>
        <taxon>Rhabditomorpha</taxon>
        <taxon>Strongyloidea</taxon>
        <taxon>Ancylostomatidae</taxon>
        <taxon>Ancylostomatinae</taxon>
        <taxon>Ancylostoma</taxon>
    </lineage>
</organism>
<protein>
    <recommendedName>
        <fullName evidence="4">Paired domain-containing protein</fullName>
    </recommendedName>
</protein>
<dbReference type="SUPFAM" id="SSF46689">
    <property type="entry name" value="Homeodomain-like"/>
    <property type="match status" value="1"/>
</dbReference>
<reference evidence="2 3" key="1">
    <citation type="submission" date="2013-12" db="EMBL/GenBank/DDBJ databases">
        <title>Draft genome of the parsitic nematode Ancylostoma duodenale.</title>
        <authorList>
            <person name="Mitreva M."/>
        </authorList>
    </citation>
    <scope>NUCLEOTIDE SEQUENCE [LARGE SCALE GENOMIC DNA]</scope>
    <source>
        <strain evidence="2 3">Zhejiang</strain>
    </source>
</reference>
<proteinExistence type="predicted"/>